<dbReference type="RefSeq" id="WP_344906451.1">
    <property type="nucleotide sequence ID" value="NZ_BAAAYO010000003.1"/>
</dbReference>
<protein>
    <submittedName>
        <fullName evidence="1">Uncharacterized protein</fullName>
    </submittedName>
</protein>
<sequence length="65" mass="6918">MLAEMEGSASMDESLELFEMVSDAVISDPDAFPTISSDAYKHGVRPSEAGFSLRLAHPLASSEGE</sequence>
<dbReference type="Proteomes" id="UP001589619">
    <property type="component" value="Unassembled WGS sequence"/>
</dbReference>
<name>A0ABV5W8M3_9BACL</name>
<dbReference type="EMBL" id="JBHMAG010000030">
    <property type="protein sequence ID" value="MFB9756930.1"/>
    <property type="molecule type" value="Genomic_DNA"/>
</dbReference>
<reference evidence="1 2" key="1">
    <citation type="submission" date="2024-09" db="EMBL/GenBank/DDBJ databases">
        <authorList>
            <person name="Sun Q."/>
            <person name="Mori K."/>
        </authorList>
    </citation>
    <scope>NUCLEOTIDE SEQUENCE [LARGE SCALE GENOMIC DNA]</scope>
    <source>
        <strain evidence="1 2">JCM 12520</strain>
    </source>
</reference>
<evidence type="ECO:0000313" key="1">
    <source>
        <dbReference type="EMBL" id="MFB9756930.1"/>
    </source>
</evidence>
<keyword evidence="2" id="KW-1185">Reference proteome</keyword>
<accession>A0ABV5W8M3</accession>
<proteinExistence type="predicted"/>
<organism evidence="1 2">
    <name type="scientific">Paenibacillus hodogayensis</name>
    <dbReference type="NCBI Taxonomy" id="279208"/>
    <lineage>
        <taxon>Bacteria</taxon>
        <taxon>Bacillati</taxon>
        <taxon>Bacillota</taxon>
        <taxon>Bacilli</taxon>
        <taxon>Bacillales</taxon>
        <taxon>Paenibacillaceae</taxon>
        <taxon>Paenibacillus</taxon>
    </lineage>
</organism>
<comment type="caution">
    <text evidence="1">The sequence shown here is derived from an EMBL/GenBank/DDBJ whole genome shotgun (WGS) entry which is preliminary data.</text>
</comment>
<evidence type="ECO:0000313" key="2">
    <source>
        <dbReference type="Proteomes" id="UP001589619"/>
    </source>
</evidence>
<gene>
    <name evidence="1" type="ORF">ACFFNY_35640</name>
</gene>